<dbReference type="InterPro" id="IPR000276">
    <property type="entry name" value="GPCR_Rhodpsn"/>
</dbReference>
<evidence type="ECO:0000256" key="8">
    <source>
        <dbReference type="ARBA" id="ARBA00023157"/>
    </source>
</evidence>
<dbReference type="Gene3D" id="1.20.1070.10">
    <property type="entry name" value="Rhodopsin 7-helix transmembrane proteins"/>
    <property type="match status" value="1"/>
</dbReference>
<feature type="transmembrane region" description="Helical" evidence="12">
    <location>
        <begin position="103"/>
        <end position="124"/>
    </location>
</feature>
<evidence type="ECO:0000313" key="16">
    <source>
        <dbReference type="Proteomes" id="UP000719412"/>
    </source>
</evidence>
<keyword evidence="6 11" id="KW-0297">G-protein coupled receptor</keyword>
<feature type="transmembrane region" description="Helical" evidence="12">
    <location>
        <begin position="29"/>
        <end position="53"/>
    </location>
</feature>
<evidence type="ECO:0000256" key="7">
    <source>
        <dbReference type="ARBA" id="ARBA00023136"/>
    </source>
</evidence>
<dbReference type="SUPFAM" id="SSF81321">
    <property type="entry name" value="Family A G protein-coupled receptor-like"/>
    <property type="match status" value="1"/>
</dbReference>
<reference evidence="15" key="1">
    <citation type="journal article" date="2020" name="J Insects Food Feed">
        <title>The yellow mealworm (Tenebrio molitor) genome: a resource for the emerging insects as food and feed industry.</title>
        <authorList>
            <person name="Eriksson T."/>
            <person name="Andere A."/>
            <person name="Kelstrup H."/>
            <person name="Emery V."/>
            <person name="Picard C."/>
        </authorList>
    </citation>
    <scope>NUCLEOTIDE SEQUENCE</scope>
    <source>
        <strain evidence="15">Stoneville</strain>
        <tissue evidence="15">Whole head</tissue>
    </source>
</reference>
<dbReference type="FunFam" id="1.20.1070.10:FF:000523">
    <property type="entry name" value="5-hydroxytryptamine receptor 2B"/>
    <property type="match status" value="1"/>
</dbReference>
<comment type="subcellular location">
    <subcellularLocation>
        <location evidence="1">Cell membrane</location>
        <topology evidence="1">Multi-pass membrane protein</topology>
    </subcellularLocation>
</comment>
<reference evidence="15" key="2">
    <citation type="submission" date="2021-08" db="EMBL/GenBank/DDBJ databases">
        <authorList>
            <person name="Eriksson T."/>
        </authorList>
    </citation>
    <scope>NUCLEOTIDE SEQUENCE</scope>
    <source>
        <strain evidence="15">Stoneville</strain>
        <tissue evidence="15">Whole head</tissue>
    </source>
</reference>
<dbReference type="GO" id="GO:0043410">
    <property type="term" value="P:positive regulation of MAPK cascade"/>
    <property type="evidence" value="ECO:0007669"/>
    <property type="project" value="TreeGrafter"/>
</dbReference>
<name>A0A8J6HLB2_TENMO</name>
<dbReference type="PROSITE" id="PS00237">
    <property type="entry name" value="G_PROTEIN_RECEP_F1_1"/>
    <property type="match status" value="1"/>
</dbReference>
<evidence type="ECO:0000256" key="1">
    <source>
        <dbReference type="ARBA" id="ARBA00004651"/>
    </source>
</evidence>
<dbReference type="EMBL" id="JABDTM020021056">
    <property type="protein sequence ID" value="KAH0816720.1"/>
    <property type="molecule type" value="Genomic_DNA"/>
</dbReference>
<keyword evidence="5 12" id="KW-1133">Transmembrane helix</keyword>
<proteinExistence type="inferred from homology"/>
<evidence type="ECO:0000259" key="14">
    <source>
        <dbReference type="PROSITE" id="PS50878"/>
    </source>
</evidence>
<dbReference type="InterPro" id="IPR017452">
    <property type="entry name" value="GPCR_Rhodpsn_7TM"/>
</dbReference>
<dbReference type="PANTHER" id="PTHR24248">
    <property type="entry name" value="ADRENERGIC RECEPTOR-RELATED G-PROTEIN COUPLED RECEPTOR"/>
    <property type="match status" value="1"/>
</dbReference>
<evidence type="ECO:0000256" key="10">
    <source>
        <dbReference type="ARBA" id="ARBA00023224"/>
    </source>
</evidence>
<evidence type="ECO:0008006" key="17">
    <source>
        <dbReference type="Google" id="ProtNLM"/>
    </source>
</evidence>
<dbReference type="PRINTS" id="PR00237">
    <property type="entry name" value="GPCRRHODOPSN"/>
</dbReference>
<evidence type="ECO:0000256" key="12">
    <source>
        <dbReference type="SAM" id="Phobius"/>
    </source>
</evidence>
<evidence type="ECO:0000256" key="9">
    <source>
        <dbReference type="ARBA" id="ARBA00023170"/>
    </source>
</evidence>
<evidence type="ECO:0000256" key="2">
    <source>
        <dbReference type="ARBA" id="ARBA00010663"/>
    </source>
</evidence>
<dbReference type="GO" id="GO:0004993">
    <property type="term" value="F:G protein-coupled serotonin receptor activity"/>
    <property type="evidence" value="ECO:0007669"/>
    <property type="project" value="UniProtKB-ARBA"/>
</dbReference>
<dbReference type="SUPFAM" id="SSF56672">
    <property type="entry name" value="DNA/RNA polymerases"/>
    <property type="match status" value="1"/>
</dbReference>
<keyword evidence="3" id="KW-1003">Cell membrane</keyword>
<dbReference type="AlphaFoldDB" id="A0A8J6HLB2"/>
<keyword evidence="7 12" id="KW-0472">Membrane</keyword>
<organism evidence="15 16">
    <name type="scientific">Tenebrio molitor</name>
    <name type="common">Yellow mealworm beetle</name>
    <dbReference type="NCBI Taxonomy" id="7067"/>
    <lineage>
        <taxon>Eukaryota</taxon>
        <taxon>Metazoa</taxon>
        <taxon>Ecdysozoa</taxon>
        <taxon>Arthropoda</taxon>
        <taxon>Hexapoda</taxon>
        <taxon>Insecta</taxon>
        <taxon>Pterygota</taxon>
        <taxon>Neoptera</taxon>
        <taxon>Endopterygota</taxon>
        <taxon>Coleoptera</taxon>
        <taxon>Polyphaga</taxon>
        <taxon>Cucujiformia</taxon>
        <taxon>Tenebrionidae</taxon>
        <taxon>Tenebrio</taxon>
    </lineage>
</organism>
<sequence length="786" mass="89017">MSNESVSIKDSRPPNNSSVEESTTHIQKLALAGLLSVVIVVVIIGNTLVILAVITTKRLRTVTNCFVMSLAIADWLVGVFVMPPAVANTLMGAWELGWILCDIWVSLDILLCTASILSLCAISVDRYLAVTQPLSYSRKRRSKRLAFSMILVVWLSSALITCPPMFGCQYLSDALDNHSQVDVVYTDLSKAFDRIDHDLLLIKLESFGFSDSLVELIRSYLSDRFMYVGVNGYASKPFKQESGVPQGSVLGPLFFNIFINDLVDDLDVPHLLFADDMKIYLTIDSIDDALRLQGCIEEISRRCKLNNLVLNHLKCSIVSFTRKTKPLLFDYKINGSILTRRESIRDLGVIFDSKLSFGEHIRTIAGTAFRALGFVLRAGREFSDVATLKLLYITYVRSRLEYASLVWSPIYDVHSSLLERVQRRFLKNVVFMLNGAYPPRGCPQGLLLGEVGLQSLLDRRMEHSVIFLFKLFRGLQECPHVLERISLRVSRSGSRKPCQKKTIQKTQSQHSQHNNHYTESIPTLKLQLPSTGLSRIVLVHEEMEKNLLICDMVTGDLSPMLPLTENERTEGSPLNNLNKKITECSMRLSSRDCRPASPSRRLCGHPRGRYAPFNVKTAFFRNLRYTRSRREELNIIYRRPYKGSILEAGSHIAHKTKPSALKAVPVMVRMCSPKDSLESKMTPRSLIDSPLDKMEPLTYCQIGEAWSSLDFFNTPLKSKSIINRVYHKVNLHVISKQEVRYVQIIYQIVYEDIKKHGPKTEPCGTPDSSLKDSYPFTLTYINLSLK</sequence>
<feature type="domain" description="G-protein coupled receptors family 1 profile" evidence="13">
    <location>
        <begin position="45"/>
        <end position="166"/>
    </location>
</feature>
<dbReference type="Pfam" id="PF00001">
    <property type="entry name" value="7tm_1"/>
    <property type="match status" value="1"/>
</dbReference>
<keyword evidence="9 11" id="KW-0675">Receptor</keyword>
<dbReference type="SMART" id="SM01381">
    <property type="entry name" value="7TM_GPCR_Srsx"/>
    <property type="match status" value="1"/>
</dbReference>
<evidence type="ECO:0000256" key="11">
    <source>
        <dbReference type="RuleBase" id="RU000688"/>
    </source>
</evidence>
<keyword evidence="16" id="KW-1185">Reference proteome</keyword>
<comment type="caution">
    <text evidence="15">The sequence shown here is derived from an EMBL/GenBank/DDBJ whole genome shotgun (WGS) entry which is preliminary data.</text>
</comment>
<evidence type="ECO:0000259" key="13">
    <source>
        <dbReference type="PROSITE" id="PS50262"/>
    </source>
</evidence>
<dbReference type="Proteomes" id="UP000719412">
    <property type="component" value="Unassembled WGS sequence"/>
</dbReference>
<dbReference type="InterPro" id="IPR043502">
    <property type="entry name" value="DNA/RNA_pol_sf"/>
</dbReference>
<dbReference type="PANTHER" id="PTHR24248:SF199">
    <property type="entry name" value="IP13425P-RELATED"/>
    <property type="match status" value="1"/>
</dbReference>
<feature type="domain" description="Reverse transcriptase" evidence="14">
    <location>
        <begin position="1"/>
        <end position="351"/>
    </location>
</feature>
<feature type="transmembrane region" description="Helical" evidence="12">
    <location>
        <begin position="145"/>
        <end position="166"/>
    </location>
</feature>
<evidence type="ECO:0000313" key="15">
    <source>
        <dbReference type="EMBL" id="KAH0816720.1"/>
    </source>
</evidence>
<evidence type="ECO:0000256" key="6">
    <source>
        <dbReference type="ARBA" id="ARBA00023040"/>
    </source>
</evidence>
<dbReference type="CDD" id="cd01650">
    <property type="entry name" value="RT_nLTR_like"/>
    <property type="match status" value="1"/>
</dbReference>
<dbReference type="PROSITE" id="PS50262">
    <property type="entry name" value="G_PROTEIN_RECEP_F1_2"/>
    <property type="match status" value="1"/>
</dbReference>
<evidence type="ECO:0000256" key="3">
    <source>
        <dbReference type="ARBA" id="ARBA00022475"/>
    </source>
</evidence>
<accession>A0A8J6HLB2</accession>
<gene>
    <name evidence="15" type="ORF">GEV33_006071</name>
</gene>
<dbReference type="Pfam" id="PF00078">
    <property type="entry name" value="RVT_1"/>
    <property type="match status" value="1"/>
</dbReference>
<evidence type="ECO:0000256" key="4">
    <source>
        <dbReference type="ARBA" id="ARBA00022692"/>
    </source>
</evidence>
<dbReference type="PROSITE" id="PS50878">
    <property type="entry name" value="RT_POL"/>
    <property type="match status" value="1"/>
</dbReference>
<dbReference type="InterPro" id="IPR000477">
    <property type="entry name" value="RT_dom"/>
</dbReference>
<keyword evidence="10 11" id="KW-0807">Transducer</keyword>
<comment type="similarity">
    <text evidence="2 11">Belongs to the G-protein coupled receptor 1 family.</text>
</comment>
<keyword evidence="8" id="KW-1015">Disulfide bond</keyword>
<protein>
    <recommendedName>
        <fullName evidence="17">Reverse transcriptase domain-containing protein</fullName>
    </recommendedName>
</protein>
<dbReference type="GO" id="GO:0071880">
    <property type="term" value="P:adenylate cyclase-activating adrenergic receptor signaling pathway"/>
    <property type="evidence" value="ECO:0007669"/>
    <property type="project" value="TreeGrafter"/>
</dbReference>
<dbReference type="GO" id="GO:0071897">
    <property type="term" value="P:DNA biosynthetic process"/>
    <property type="evidence" value="ECO:0007669"/>
    <property type="project" value="UniProtKB-ARBA"/>
</dbReference>
<keyword evidence="4 11" id="KW-0812">Transmembrane</keyword>
<evidence type="ECO:0000256" key="5">
    <source>
        <dbReference type="ARBA" id="ARBA00022989"/>
    </source>
</evidence>
<feature type="transmembrane region" description="Helical" evidence="12">
    <location>
        <begin position="65"/>
        <end position="83"/>
    </location>
</feature>
<dbReference type="GO" id="GO:0005886">
    <property type="term" value="C:plasma membrane"/>
    <property type="evidence" value="ECO:0007669"/>
    <property type="project" value="UniProtKB-SubCell"/>
</dbReference>